<evidence type="ECO:0000313" key="1">
    <source>
        <dbReference type="EMBL" id="USF24390.1"/>
    </source>
</evidence>
<organism evidence="1 2">
    <name type="scientific">Mucispirillum schaedleri ASF457</name>
    <dbReference type="NCBI Taxonomy" id="1379858"/>
    <lineage>
        <taxon>Bacteria</taxon>
        <taxon>Pseudomonadati</taxon>
        <taxon>Deferribacterota</taxon>
        <taxon>Deferribacteres</taxon>
        <taxon>Deferribacterales</taxon>
        <taxon>Mucispirillaceae</taxon>
        <taxon>Mucispirillum</taxon>
    </lineage>
</organism>
<dbReference type="EMBL" id="CP097562">
    <property type="protein sequence ID" value="USF24390.1"/>
    <property type="molecule type" value="Genomic_DNA"/>
</dbReference>
<proteinExistence type="predicted"/>
<reference evidence="1" key="1">
    <citation type="journal article" date="2014" name="Genome Announc.">
        <title>Draft genome sequences of the altered schaedler flora, a defined bacterial community from gnotobiotic mice.</title>
        <authorList>
            <person name="Wannemuehler M.J."/>
            <person name="Overstreet A.M."/>
            <person name="Ward D.V."/>
            <person name="Phillips G.J."/>
        </authorList>
    </citation>
    <scope>NUCLEOTIDE SEQUENCE</scope>
    <source>
        <strain evidence="1">ASF457</strain>
    </source>
</reference>
<reference evidence="1" key="3">
    <citation type="submission" date="2022-06" db="EMBL/GenBank/DDBJ databases">
        <title>Resources to Facilitate Use of the Altered Schaedler Flora (ASF) Mouse Model to Study Microbiome Function.</title>
        <authorList>
            <person name="Proctor A."/>
            <person name="Parvinroo S."/>
            <person name="Richie T."/>
            <person name="Jia X."/>
            <person name="Lee S.T.M."/>
            <person name="Karp P.D."/>
            <person name="Paley S."/>
            <person name="Kostic A.D."/>
            <person name="Pierre J.F."/>
            <person name="Wannemuehler M.J."/>
            <person name="Phillips G.J."/>
        </authorList>
    </citation>
    <scope>NUCLEOTIDE SEQUENCE</scope>
    <source>
        <strain evidence="1">ASF457</strain>
    </source>
</reference>
<reference evidence="1" key="2">
    <citation type="submission" date="2022-05" db="EMBL/GenBank/DDBJ databases">
        <authorList>
            <person name="Proctor A.L."/>
            <person name="Phillips G.J."/>
            <person name="Wannemuehler M.J."/>
        </authorList>
    </citation>
    <scope>NUCLEOTIDE SEQUENCE</scope>
    <source>
        <strain evidence="1">ASF457</strain>
    </source>
</reference>
<dbReference type="KEGG" id="msch:N508_001476"/>
<accession>V2QBF3</accession>
<protein>
    <submittedName>
        <fullName evidence="1">Uncharacterized protein</fullName>
    </submittedName>
</protein>
<name>V2QBF3_9BACT</name>
<gene>
    <name evidence="1" type="ORF">N508_001476</name>
</gene>
<keyword evidence="2" id="KW-1185">Reference proteome</keyword>
<dbReference type="Proteomes" id="UP000017429">
    <property type="component" value="Chromosome"/>
</dbReference>
<evidence type="ECO:0000313" key="2">
    <source>
        <dbReference type="Proteomes" id="UP000017429"/>
    </source>
</evidence>
<dbReference type="AlphaFoldDB" id="V2QBF3"/>
<sequence>MLKLLQSFLDFTLNDYNIIDNFVFYIYHIIIMNKLILLLVLSLMPLNISALTLDEATLYGSRILVCNNSEVKYWKLIQAGNKNNNSSRYLIYDILKYKSYSLNECSLYKCSPEPDRMNKCIMRDK</sequence>